<dbReference type="EMBL" id="MU393443">
    <property type="protein sequence ID" value="KAI4867818.1"/>
    <property type="molecule type" value="Genomic_DNA"/>
</dbReference>
<dbReference type="Proteomes" id="UP001497700">
    <property type="component" value="Unassembled WGS sequence"/>
</dbReference>
<evidence type="ECO:0000313" key="2">
    <source>
        <dbReference type="Proteomes" id="UP001497700"/>
    </source>
</evidence>
<comment type="caution">
    <text evidence="1">The sequence shown here is derived from an EMBL/GenBank/DDBJ whole genome shotgun (WGS) entry which is preliminary data.</text>
</comment>
<name>A0ACB9Z886_9PEZI</name>
<organism evidence="1 2">
    <name type="scientific">Hypoxylon rubiginosum</name>
    <dbReference type="NCBI Taxonomy" id="110542"/>
    <lineage>
        <taxon>Eukaryota</taxon>
        <taxon>Fungi</taxon>
        <taxon>Dikarya</taxon>
        <taxon>Ascomycota</taxon>
        <taxon>Pezizomycotina</taxon>
        <taxon>Sordariomycetes</taxon>
        <taxon>Xylariomycetidae</taxon>
        <taxon>Xylariales</taxon>
        <taxon>Hypoxylaceae</taxon>
        <taxon>Hypoxylon</taxon>
    </lineage>
</organism>
<protein>
    <submittedName>
        <fullName evidence="1">Xylose isomerase-like protein</fullName>
    </submittedName>
</protein>
<proteinExistence type="predicted"/>
<sequence length="303" mass="33420">MAITGMHHLSTHTWMRPEPLGLTIKRASSLGYSSIELAGEPTVHKIGETQGLLKKYNLQCWGCVTLMYGSRNLAAPSQSQREDTINYMKSVVDMAASLGGKIVTLVPCTVGKLQPSADPIDEWSWVVHGVREVALHAAQKGIRLALEPLNRFETYLITNVSQTLQLIEEVGLPNVGIAFDTFHLNIEEPDLIAALRRCKGKIFNVHLGDNNRLSPGDGSLDWPLIVQTLREVGYEGALAHEAVPPIDRTSVGAFGSKQMEPEPWDVDAGTLQFLKDHASGVLREDYYTDMLRKTAETILPLIK</sequence>
<keyword evidence="2" id="KW-1185">Reference proteome</keyword>
<accession>A0ACB9Z886</accession>
<gene>
    <name evidence="1" type="ORF">F4820DRAFT_445641</name>
</gene>
<reference evidence="1 2" key="1">
    <citation type="journal article" date="2022" name="New Phytol.">
        <title>Ecological generalism drives hyperdiversity of secondary metabolite gene clusters in xylarialean endophytes.</title>
        <authorList>
            <person name="Franco M.E.E."/>
            <person name="Wisecaver J.H."/>
            <person name="Arnold A.E."/>
            <person name="Ju Y.M."/>
            <person name="Slot J.C."/>
            <person name="Ahrendt S."/>
            <person name="Moore L.P."/>
            <person name="Eastman K.E."/>
            <person name="Scott K."/>
            <person name="Konkel Z."/>
            <person name="Mondo S.J."/>
            <person name="Kuo A."/>
            <person name="Hayes R.D."/>
            <person name="Haridas S."/>
            <person name="Andreopoulos B."/>
            <person name="Riley R."/>
            <person name="LaButti K."/>
            <person name="Pangilinan J."/>
            <person name="Lipzen A."/>
            <person name="Amirebrahimi M."/>
            <person name="Yan J."/>
            <person name="Adam C."/>
            <person name="Keymanesh K."/>
            <person name="Ng V."/>
            <person name="Louie K."/>
            <person name="Northen T."/>
            <person name="Drula E."/>
            <person name="Henrissat B."/>
            <person name="Hsieh H.M."/>
            <person name="Youens-Clark K."/>
            <person name="Lutzoni F."/>
            <person name="Miadlikowska J."/>
            <person name="Eastwood D.C."/>
            <person name="Hamelin R.C."/>
            <person name="Grigoriev I.V."/>
            <person name="U'Ren J.M."/>
        </authorList>
    </citation>
    <scope>NUCLEOTIDE SEQUENCE [LARGE SCALE GENOMIC DNA]</scope>
    <source>
        <strain evidence="1 2">CBS 119005</strain>
    </source>
</reference>
<evidence type="ECO:0000313" key="1">
    <source>
        <dbReference type="EMBL" id="KAI4867818.1"/>
    </source>
</evidence>